<comment type="caution">
    <text evidence="2">The sequence shown here is derived from an EMBL/GenBank/DDBJ whole genome shotgun (WGS) entry which is preliminary data.</text>
</comment>
<feature type="compositionally biased region" description="Basic and acidic residues" evidence="1">
    <location>
        <begin position="62"/>
        <end position="105"/>
    </location>
</feature>
<sequence>MTIVVPPVRYRQISQTEASKRAEGSVRPGHEAGQRAVGDEHALGDVGRHQMPPRGLGHHGRGAPEHGPDPFRRGGGVDRREGETRLQHRRLARDEPDRTIGEHGRPAPPAGRRQAAQRRGEAVREIVQLPVGELFLTGRKRGPLWGRLQPTLVKLQNRC</sequence>
<organism evidence="2 3">
    <name type="scientific">Actinomadura luzonensis</name>
    <dbReference type="NCBI Taxonomy" id="2805427"/>
    <lineage>
        <taxon>Bacteria</taxon>
        <taxon>Bacillati</taxon>
        <taxon>Actinomycetota</taxon>
        <taxon>Actinomycetes</taxon>
        <taxon>Streptosporangiales</taxon>
        <taxon>Thermomonosporaceae</taxon>
        <taxon>Actinomadura</taxon>
    </lineage>
</organism>
<feature type="region of interest" description="Disordered" evidence="1">
    <location>
        <begin position="14"/>
        <end position="119"/>
    </location>
</feature>
<evidence type="ECO:0000256" key="1">
    <source>
        <dbReference type="SAM" id="MobiDB-lite"/>
    </source>
</evidence>
<proteinExistence type="predicted"/>
<dbReference type="Proteomes" id="UP001317259">
    <property type="component" value="Unassembled WGS sequence"/>
</dbReference>
<reference evidence="2 3" key="1">
    <citation type="submission" date="2022-04" db="EMBL/GenBank/DDBJ databases">
        <title>Genome draft of Actinomadura sp. ATCC 31491.</title>
        <authorList>
            <person name="Shi X."/>
            <person name="Du Y."/>
        </authorList>
    </citation>
    <scope>NUCLEOTIDE SEQUENCE [LARGE SCALE GENOMIC DNA]</scope>
    <source>
        <strain evidence="2 3">ATCC 31491</strain>
    </source>
</reference>
<feature type="compositionally biased region" description="Basic and acidic residues" evidence="1">
    <location>
        <begin position="18"/>
        <end position="48"/>
    </location>
</feature>
<keyword evidence="3" id="KW-1185">Reference proteome</keyword>
<accession>A0ABT0G8A4</accession>
<name>A0ABT0G8A4_9ACTN</name>
<gene>
    <name evidence="2" type="ORF">MF672_042100</name>
</gene>
<dbReference type="EMBL" id="JAKRKC020000002">
    <property type="protein sequence ID" value="MCK2220351.1"/>
    <property type="molecule type" value="Genomic_DNA"/>
</dbReference>
<evidence type="ECO:0000313" key="2">
    <source>
        <dbReference type="EMBL" id="MCK2220351.1"/>
    </source>
</evidence>
<evidence type="ECO:0000313" key="3">
    <source>
        <dbReference type="Proteomes" id="UP001317259"/>
    </source>
</evidence>
<protein>
    <submittedName>
        <fullName evidence="2">Uncharacterized protein</fullName>
    </submittedName>
</protein>